<gene>
    <name evidence="4" type="ORF">GCM10011410_33380</name>
</gene>
<proteinExistence type="predicted"/>
<comment type="caution">
    <text evidence="4">The sequence shown here is derived from an EMBL/GenBank/DDBJ whole genome shotgun (WGS) entry which is preliminary data.</text>
</comment>
<dbReference type="InterPro" id="IPR003399">
    <property type="entry name" value="Mce/MlaD"/>
</dbReference>
<evidence type="ECO:0000259" key="2">
    <source>
        <dbReference type="Pfam" id="PF02470"/>
    </source>
</evidence>
<dbReference type="InterPro" id="IPR052336">
    <property type="entry name" value="MlaD_Phospholipid_Transporter"/>
</dbReference>
<reference evidence="4" key="2">
    <citation type="submission" date="2020-09" db="EMBL/GenBank/DDBJ databases">
        <authorList>
            <person name="Sun Q."/>
            <person name="Zhou Y."/>
        </authorList>
    </citation>
    <scope>NUCLEOTIDE SEQUENCE</scope>
    <source>
        <strain evidence="4">CGMCC 1.15478</strain>
    </source>
</reference>
<name>A0A916UMA4_9ACTN</name>
<dbReference type="PANTHER" id="PTHR33371">
    <property type="entry name" value="INTERMEMBRANE PHOSPHOLIPID TRANSPORT SYSTEM BINDING PROTEIN MLAD-RELATED"/>
    <property type="match status" value="1"/>
</dbReference>
<organism evidence="4 5">
    <name type="scientific">Hoyosella rhizosphaerae</name>
    <dbReference type="NCBI Taxonomy" id="1755582"/>
    <lineage>
        <taxon>Bacteria</taxon>
        <taxon>Bacillati</taxon>
        <taxon>Actinomycetota</taxon>
        <taxon>Actinomycetes</taxon>
        <taxon>Mycobacteriales</taxon>
        <taxon>Hoyosellaceae</taxon>
        <taxon>Hoyosella</taxon>
    </lineage>
</organism>
<keyword evidence="1" id="KW-0812">Transmembrane</keyword>
<dbReference type="NCBIfam" id="TIGR00996">
    <property type="entry name" value="Mtu_fam_mce"/>
    <property type="match status" value="1"/>
</dbReference>
<dbReference type="InterPro" id="IPR024516">
    <property type="entry name" value="Mce_C"/>
</dbReference>
<protein>
    <submittedName>
        <fullName evidence="4">ABC transporter substrate-binding protein</fullName>
    </submittedName>
</protein>
<keyword evidence="5" id="KW-1185">Reference proteome</keyword>
<evidence type="ECO:0000313" key="5">
    <source>
        <dbReference type="Proteomes" id="UP000641514"/>
    </source>
</evidence>
<dbReference type="InterPro" id="IPR005693">
    <property type="entry name" value="Mce"/>
</dbReference>
<evidence type="ECO:0000256" key="1">
    <source>
        <dbReference type="SAM" id="Phobius"/>
    </source>
</evidence>
<dbReference type="Proteomes" id="UP000641514">
    <property type="component" value="Unassembled WGS sequence"/>
</dbReference>
<dbReference type="RefSeq" id="WP_188678000.1">
    <property type="nucleotide sequence ID" value="NZ_BMJH01000007.1"/>
</dbReference>
<dbReference type="AlphaFoldDB" id="A0A916UMA4"/>
<dbReference type="EMBL" id="BMJH01000007">
    <property type="protein sequence ID" value="GGC77375.1"/>
    <property type="molecule type" value="Genomic_DNA"/>
</dbReference>
<feature type="domain" description="Mce/MlaD" evidence="2">
    <location>
        <begin position="39"/>
        <end position="111"/>
    </location>
</feature>
<keyword evidence="1" id="KW-0472">Membrane</keyword>
<sequence length="374" mass="40621">MSANSTANRSRFVKPLAIVLAALLVITLIWFVFFNEKRKTVFAEFPVATGLYQDNEVRLLGVDIGRVVAIVPSEDRVRVEMEVDDSVHIPANVRAFITNRTLVADRYVELVLPPPADRVGEFASGDVIPLDRTDVPIDYDMLLTSAKDLADALAGEEDLGNVRRTLERMGSVFDGLGPEANRAIEEFAGATRVLANNSDEIDELLEVFGRISRLISDREVQIREFTSSLTLLAAEAGRQDNDLGAMISQIRVMFDEADRLVTERGGEITQVLQSTDTLANVLASRPVELAEIIDIAPLMGQNFQRGISDDGSARIRLNVSTDLQQVPGLAQLCGSAPAAFCTGAGFTNPIAYPIGLADPLNIGAILQNAAREGR</sequence>
<dbReference type="Pfam" id="PF11887">
    <property type="entry name" value="Mce4_CUP1"/>
    <property type="match status" value="1"/>
</dbReference>
<evidence type="ECO:0000313" key="4">
    <source>
        <dbReference type="EMBL" id="GGC77375.1"/>
    </source>
</evidence>
<dbReference type="Pfam" id="PF02470">
    <property type="entry name" value="MlaD"/>
    <property type="match status" value="1"/>
</dbReference>
<accession>A0A916UMA4</accession>
<keyword evidence="1" id="KW-1133">Transmembrane helix</keyword>
<reference evidence="4" key="1">
    <citation type="journal article" date="2014" name="Int. J. Syst. Evol. Microbiol.">
        <title>Complete genome sequence of Corynebacterium casei LMG S-19264T (=DSM 44701T), isolated from a smear-ripened cheese.</title>
        <authorList>
            <consortium name="US DOE Joint Genome Institute (JGI-PGF)"/>
            <person name="Walter F."/>
            <person name="Albersmeier A."/>
            <person name="Kalinowski J."/>
            <person name="Ruckert C."/>
        </authorList>
    </citation>
    <scope>NUCLEOTIDE SEQUENCE</scope>
    <source>
        <strain evidence="4">CGMCC 1.15478</strain>
    </source>
</reference>
<feature type="transmembrane region" description="Helical" evidence="1">
    <location>
        <begin position="12"/>
        <end position="33"/>
    </location>
</feature>
<feature type="domain" description="Mammalian cell entry C-terminal" evidence="3">
    <location>
        <begin position="122"/>
        <end position="293"/>
    </location>
</feature>
<dbReference type="PANTHER" id="PTHR33371:SF4">
    <property type="entry name" value="INTERMEMBRANE PHOSPHOLIPID TRANSPORT SYSTEM BINDING PROTEIN MLAD"/>
    <property type="match status" value="1"/>
</dbReference>
<evidence type="ECO:0000259" key="3">
    <source>
        <dbReference type="Pfam" id="PF11887"/>
    </source>
</evidence>